<dbReference type="InterPro" id="IPR036396">
    <property type="entry name" value="Cyt_P450_sf"/>
</dbReference>
<dbReference type="AlphaFoldDB" id="A0A9P4XUK0"/>
<evidence type="ECO:0000313" key="10">
    <source>
        <dbReference type="EMBL" id="KAF3761191.1"/>
    </source>
</evidence>
<proteinExistence type="inferred from homology"/>
<evidence type="ECO:0000256" key="3">
    <source>
        <dbReference type="ARBA" id="ARBA00022723"/>
    </source>
</evidence>
<dbReference type="GeneID" id="63836402"/>
<comment type="cofactor">
    <cofactor evidence="1 7">
        <name>heme</name>
        <dbReference type="ChEBI" id="CHEBI:30413"/>
    </cofactor>
</comment>
<dbReference type="PRINTS" id="PR00465">
    <property type="entry name" value="EP450IV"/>
</dbReference>
<name>A0A9P4XUK0_CRYP1</name>
<feature type="binding site" description="axial binding residue" evidence="7">
    <location>
        <position position="465"/>
    </location>
    <ligand>
        <name>heme</name>
        <dbReference type="ChEBI" id="CHEBI:30413"/>
    </ligand>
    <ligandPart>
        <name>Fe</name>
        <dbReference type="ChEBI" id="CHEBI:18248"/>
    </ligandPart>
</feature>
<evidence type="ECO:0000256" key="9">
    <source>
        <dbReference type="SAM" id="Phobius"/>
    </source>
</evidence>
<comment type="similarity">
    <text evidence="2 8">Belongs to the cytochrome P450 family.</text>
</comment>
<accession>A0A9P4XUK0</accession>
<dbReference type="Proteomes" id="UP000803844">
    <property type="component" value="Unassembled WGS sequence"/>
</dbReference>
<comment type="caution">
    <text evidence="10">The sequence shown here is derived from an EMBL/GenBank/DDBJ whole genome shotgun (WGS) entry which is preliminary data.</text>
</comment>
<dbReference type="Pfam" id="PF00067">
    <property type="entry name" value="p450"/>
    <property type="match status" value="1"/>
</dbReference>
<keyword evidence="9" id="KW-0472">Membrane</keyword>
<evidence type="ECO:0000256" key="2">
    <source>
        <dbReference type="ARBA" id="ARBA00010617"/>
    </source>
</evidence>
<keyword evidence="9" id="KW-1133">Transmembrane helix</keyword>
<reference evidence="10" key="1">
    <citation type="journal article" date="2020" name="Phytopathology">
        <title>Genome sequence of the chestnut blight fungus Cryphonectria parasitica EP155: A fundamental resource for an archetypical invasive plant pathogen.</title>
        <authorList>
            <person name="Crouch J.A."/>
            <person name="Dawe A."/>
            <person name="Aerts A."/>
            <person name="Barry K."/>
            <person name="Churchill A.C.L."/>
            <person name="Grimwood J."/>
            <person name="Hillman B."/>
            <person name="Milgroom M.G."/>
            <person name="Pangilinan J."/>
            <person name="Smith M."/>
            <person name="Salamov A."/>
            <person name="Schmutz J."/>
            <person name="Yadav J."/>
            <person name="Grigoriev I.V."/>
            <person name="Nuss D."/>
        </authorList>
    </citation>
    <scope>NUCLEOTIDE SEQUENCE</scope>
    <source>
        <strain evidence="10">EP155</strain>
    </source>
</reference>
<dbReference type="GO" id="GO:0016705">
    <property type="term" value="F:oxidoreductase activity, acting on paired donors, with incorporation or reduction of molecular oxygen"/>
    <property type="evidence" value="ECO:0007669"/>
    <property type="project" value="InterPro"/>
</dbReference>
<dbReference type="CDD" id="cd11041">
    <property type="entry name" value="CYP503A1-like"/>
    <property type="match status" value="1"/>
</dbReference>
<dbReference type="InterPro" id="IPR017972">
    <property type="entry name" value="Cyt_P450_CS"/>
</dbReference>
<keyword evidence="4 8" id="KW-0560">Oxidoreductase</keyword>
<keyword evidence="9" id="KW-0812">Transmembrane</keyword>
<evidence type="ECO:0000256" key="6">
    <source>
        <dbReference type="ARBA" id="ARBA00023033"/>
    </source>
</evidence>
<evidence type="ECO:0000256" key="5">
    <source>
        <dbReference type="ARBA" id="ARBA00023004"/>
    </source>
</evidence>
<evidence type="ECO:0000256" key="4">
    <source>
        <dbReference type="ARBA" id="ARBA00023002"/>
    </source>
</evidence>
<evidence type="ECO:0000256" key="7">
    <source>
        <dbReference type="PIRSR" id="PIRSR602403-1"/>
    </source>
</evidence>
<dbReference type="PANTHER" id="PTHR46206">
    <property type="entry name" value="CYTOCHROME P450"/>
    <property type="match status" value="1"/>
</dbReference>
<dbReference type="SUPFAM" id="SSF48264">
    <property type="entry name" value="Cytochrome P450"/>
    <property type="match status" value="1"/>
</dbReference>
<dbReference type="PROSITE" id="PS00086">
    <property type="entry name" value="CYTOCHROME_P450"/>
    <property type="match status" value="1"/>
</dbReference>
<dbReference type="GO" id="GO:0004497">
    <property type="term" value="F:monooxygenase activity"/>
    <property type="evidence" value="ECO:0007669"/>
    <property type="project" value="UniProtKB-KW"/>
</dbReference>
<evidence type="ECO:0000256" key="1">
    <source>
        <dbReference type="ARBA" id="ARBA00001971"/>
    </source>
</evidence>
<protein>
    <submittedName>
        <fullName evidence="10">Cytochrome P450</fullName>
    </submittedName>
</protein>
<keyword evidence="11" id="KW-1185">Reference proteome</keyword>
<organism evidence="10 11">
    <name type="scientific">Cryphonectria parasitica (strain ATCC 38755 / EP155)</name>
    <dbReference type="NCBI Taxonomy" id="660469"/>
    <lineage>
        <taxon>Eukaryota</taxon>
        <taxon>Fungi</taxon>
        <taxon>Dikarya</taxon>
        <taxon>Ascomycota</taxon>
        <taxon>Pezizomycotina</taxon>
        <taxon>Sordariomycetes</taxon>
        <taxon>Sordariomycetidae</taxon>
        <taxon>Diaporthales</taxon>
        <taxon>Cryphonectriaceae</taxon>
        <taxon>Cryphonectria-Endothia species complex</taxon>
        <taxon>Cryphonectria</taxon>
    </lineage>
</organism>
<dbReference type="EMBL" id="MU032352">
    <property type="protein sequence ID" value="KAF3761191.1"/>
    <property type="molecule type" value="Genomic_DNA"/>
</dbReference>
<sequence length="523" mass="58261">MATSTTSSLSETLSERFLVIVAAVLACALAYLGPKIISIIRLAALPVIGTELGNEEKRRQAYLQGARKLYYAAYDNFKNGLFKGAARLTTSRNANVIVVSPKFLPELNKLPDSVVSMEAAVDDAMETKYTKIESHVPIIPHTVTGKLTPSLTRLNPTIARETAEALELEMPLREFTNWQEVNIHEKLLRIVGMVSGRIFIGPELCRSEEYLDAAINYTMDVMKAQRAVQRMRPWMRPFLANTLPEIKHLNQRLNEAQAFLKPLVDRRQKLHAEKPDSEDGPDDFLQWMLDSQDKFTDPASRNFAKVQLGLSFAAIHTTTLTATNAFYNLAAASEAVKNELKEEAVQALSENDGVFTSKCLQSMKKLDSFLRETLRMTPASMASFQRKLLQDVRLSNGQVVPKGATIEIPAVAVNNDPEIFPNPEEFDPFRFSRIREEGKAGAAALNQFVSVNQTSLTFGFGRHACPGRFFAANEIKMILANTLIRYDVRMPGDNAARWPNLEFAHMVSLNNSSTASKLSSSLD</sequence>
<keyword evidence="7 8" id="KW-0349">Heme</keyword>
<dbReference type="GO" id="GO:0005506">
    <property type="term" value="F:iron ion binding"/>
    <property type="evidence" value="ECO:0007669"/>
    <property type="project" value="InterPro"/>
</dbReference>
<evidence type="ECO:0000256" key="8">
    <source>
        <dbReference type="RuleBase" id="RU000461"/>
    </source>
</evidence>
<keyword evidence="3 7" id="KW-0479">Metal-binding</keyword>
<feature type="transmembrane region" description="Helical" evidence="9">
    <location>
        <begin position="16"/>
        <end position="33"/>
    </location>
</feature>
<dbReference type="InterPro" id="IPR001128">
    <property type="entry name" value="Cyt_P450"/>
</dbReference>
<keyword evidence="6 8" id="KW-0503">Monooxygenase</keyword>
<dbReference type="Gene3D" id="1.10.630.10">
    <property type="entry name" value="Cytochrome P450"/>
    <property type="match status" value="1"/>
</dbReference>
<gene>
    <name evidence="10" type="ORF">M406DRAFT_296776</name>
</gene>
<dbReference type="InterPro" id="IPR002403">
    <property type="entry name" value="Cyt_P450_E_grp-IV"/>
</dbReference>
<dbReference type="RefSeq" id="XP_040772170.1">
    <property type="nucleotide sequence ID" value="XM_040919273.1"/>
</dbReference>
<dbReference type="OrthoDB" id="1844152at2759"/>
<keyword evidence="5 7" id="KW-0408">Iron</keyword>
<dbReference type="PANTHER" id="PTHR46206:SF7">
    <property type="entry name" value="P450, PUTATIVE (EUROFUNG)-RELATED"/>
    <property type="match status" value="1"/>
</dbReference>
<dbReference type="GO" id="GO:0020037">
    <property type="term" value="F:heme binding"/>
    <property type="evidence" value="ECO:0007669"/>
    <property type="project" value="InterPro"/>
</dbReference>
<evidence type="ECO:0000313" key="11">
    <source>
        <dbReference type="Proteomes" id="UP000803844"/>
    </source>
</evidence>